<keyword evidence="3" id="KW-1185">Reference proteome</keyword>
<feature type="compositionally biased region" description="Polar residues" evidence="1">
    <location>
        <begin position="1"/>
        <end position="10"/>
    </location>
</feature>
<organism evidence="2 3">
    <name type="scientific">Strigomonas culicis</name>
    <dbReference type="NCBI Taxonomy" id="28005"/>
    <lineage>
        <taxon>Eukaryota</taxon>
        <taxon>Discoba</taxon>
        <taxon>Euglenozoa</taxon>
        <taxon>Kinetoplastea</taxon>
        <taxon>Metakinetoplastina</taxon>
        <taxon>Trypanosomatida</taxon>
        <taxon>Trypanosomatidae</taxon>
        <taxon>Strigomonadinae</taxon>
        <taxon>Strigomonas</taxon>
    </lineage>
</organism>
<comment type="caution">
    <text evidence="2">The sequence shown here is derived from an EMBL/GenBank/DDBJ whole genome shotgun (WGS) entry which is preliminary data.</text>
</comment>
<evidence type="ECO:0000313" key="2">
    <source>
        <dbReference type="EMBL" id="EPY25863.1"/>
    </source>
</evidence>
<evidence type="ECO:0000313" key="3">
    <source>
        <dbReference type="Proteomes" id="UP000015354"/>
    </source>
</evidence>
<dbReference type="OrthoDB" id="277769at2759"/>
<reference evidence="2 3" key="1">
    <citation type="journal article" date="2013" name="PLoS ONE">
        <title>Predicting the Proteins of Angomonas deanei, Strigomonas culicis and Their Respective Endosymbionts Reveals New Aspects of the Trypanosomatidae Family.</title>
        <authorList>
            <person name="Motta M.C."/>
            <person name="Martins A.C."/>
            <person name="de Souza S.S."/>
            <person name="Catta-Preta C.M."/>
            <person name="Silva R."/>
            <person name="Klein C.C."/>
            <person name="de Almeida L.G."/>
            <person name="de Lima Cunha O."/>
            <person name="Ciapina L.P."/>
            <person name="Brocchi M."/>
            <person name="Colabardini A.C."/>
            <person name="de Araujo Lima B."/>
            <person name="Machado C.R."/>
            <person name="de Almeida Soares C.M."/>
            <person name="Probst C.M."/>
            <person name="de Menezes C.B."/>
            <person name="Thompson C.E."/>
            <person name="Bartholomeu D.C."/>
            <person name="Gradia D.F."/>
            <person name="Pavoni D.P."/>
            <person name="Grisard E.C."/>
            <person name="Fantinatti-Garboggini F."/>
            <person name="Marchini F.K."/>
            <person name="Rodrigues-Luiz G.F."/>
            <person name="Wagner G."/>
            <person name="Goldman G.H."/>
            <person name="Fietto J.L."/>
            <person name="Elias M.C."/>
            <person name="Goldman M.H."/>
            <person name="Sagot M.F."/>
            <person name="Pereira M."/>
            <person name="Stoco P.H."/>
            <person name="de Mendonca-Neto R.P."/>
            <person name="Teixeira S.M."/>
            <person name="Maciel T.E."/>
            <person name="de Oliveira Mendes T.A."/>
            <person name="Urmenyi T.P."/>
            <person name="de Souza W."/>
            <person name="Schenkman S."/>
            <person name="de Vasconcelos A.T."/>
        </authorList>
    </citation>
    <scope>NUCLEOTIDE SEQUENCE [LARGE SCALE GENOMIC DNA]</scope>
</reference>
<name>S9UA79_9TRYP</name>
<dbReference type="EMBL" id="ATMH01006439">
    <property type="protein sequence ID" value="EPY25863.1"/>
    <property type="molecule type" value="Genomic_DNA"/>
</dbReference>
<proteinExistence type="predicted"/>
<evidence type="ECO:0000256" key="1">
    <source>
        <dbReference type="SAM" id="MobiDB-lite"/>
    </source>
</evidence>
<feature type="region of interest" description="Disordered" evidence="1">
    <location>
        <begin position="1"/>
        <end position="124"/>
    </location>
</feature>
<protein>
    <submittedName>
        <fullName evidence="2">Uncharacterized protein</fullName>
    </submittedName>
</protein>
<sequence length="124" mass="14162">MDGDLSSVNPNLLELSKDPDAWKEQRRRQMREKIFGGAHASTTTSDTYMPVAPRAEEAPVYAAEKGSHHSRDHDEAFVLQQLQSHKRRRDDELLERQKQQAAESGPRPAAPLSLKEKLLQQYKK</sequence>
<feature type="compositionally biased region" description="Basic and acidic residues" evidence="1">
    <location>
        <begin position="65"/>
        <end position="76"/>
    </location>
</feature>
<feature type="compositionally biased region" description="Basic and acidic residues" evidence="1">
    <location>
        <begin position="89"/>
        <end position="98"/>
    </location>
</feature>
<dbReference type="Proteomes" id="UP000015354">
    <property type="component" value="Unassembled WGS sequence"/>
</dbReference>
<accession>S9UA79</accession>
<feature type="compositionally biased region" description="Basic and acidic residues" evidence="1">
    <location>
        <begin position="15"/>
        <end position="24"/>
    </location>
</feature>
<gene>
    <name evidence="2" type="ORF">STCU_06439</name>
</gene>
<dbReference type="AlphaFoldDB" id="S9UA79"/>